<keyword evidence="7" id="KW-0833">Ubl conjugation pathway</keyword>
<evidence type="ECO:0000256" key="6">
    <source>
        <dbReference type="ARBA" id="ARBA00022771"/>
    </source>
</evidence>
<dbReference type="PROSITE" id="PS51873">
    <property type="entry name" value="TRIAD"/>
    <property type="match status" value="1"/>
</dbReference>
<dbReference type="InterPro" id="IPR002867">
    <property type="entry name" value="IBR_dom"/>
</dbReference>
<dbReference type="AlphaFoldDB" id="A0A6A5W3P5"/>
<evidence type="ECO:0000256" key="7">
    <source>
        <dbReference type="ARBA" id="ARBA00022786"/>
    </source>
</evidence>
<comment type="catalytic activity">
    <reaction evidence="1">
        <text>[E2 ubiquitin-conjugating enzyme]-S-ubiquitinyl-L-cysteine + [acceptor protein]-L-lysine = [E2 ubiquitin-conjugating enzyme]-L-cysteine + [acceptor protein]-N(6)-ubiquitinyl-L-lysine.</text>
        <dbReference type="EC" id="2.3.2.31"/>
    </reaction>
</comment>
<dbReference type="GO" id="GO:0008270">
    <property type="term" value="F:zinc ion binding"/>
    <property type="evidence" value="ECO:0007669"/>
    <property type="project" value="UniProtKB-KW"/>
</dbReference>
<evidence type="ECO:0000313" key="12">
    <source>
        <dbReference type="Proteomes" id="UP000799779"/>
    </source>
</evidence>
<dbReference type="PANTHER" id="PTHR11685">
    <property type="entry name" value="RBR FAMILY RING FINGER AND IBR DOMAIN-CONTAINING"/>
    <property type="match status" value="1"/>
</dbReference>
<keyword evidence="4" id="KW-0479">Metal-binding</keyword>
<dbReference type="Gene3D" id="1.20.120.1750">
    <property type="match status" value="1"/>
</dbReference>
<evidence type="ECO:0000256" key="2">
    <source>
        <dbReference type="ARBA" id="ARBA00012251"/>
    </source>
</evidence>
<dbReference type="EC" id="2.3.2.31" evidence="2"/>
<dbReference type="SUPFAM" id="SSF57850">
    <property type="entry name" value="RING/U-box"/>
    <property type="match status" value="2"/>
</dbReference>
<feature type="compositionally biased region" description="Basic residues" evidence="9">
    <location>
        <begin position="1"/>
        <end position="12"/>
    </location>
</feature>
<keyword evidence="8" id="KW-0862">Zinc</keyword>
<keyword evidence="6" id="KW-0863">Zinc-finger</keyword>
<feature type="domain" description="RING-type" evidence="10">
    <location>
        <begin position="145"/>
        <end position="362"/>
    </location>
</feature>
<dbReference type="Proteomes" id="UP000799779">
    <property type="component" value="Unassembled WGS sequence"/>
</dbReference>
<keyword evidence="5" id="KW-0677">Repeat</keyword>
<name>A0A6A5W3P5_9PLEO</name>
<dbReference type="Pfam" id="PF01485">
    <property type="entry name" value="IBR"/>
    <property type="match status" value="1"/>
</dbReference>
<feature type="region of interest" description="Disordered" evidence="9">
    <location>
        <begin position="1"/>
        <end position="106"/>
    </location>
</feature>
<keyword evidence="3" id="KW-0808">Transferase</keyword>
<dbReference type="GO" id="GO:0016567">
    <property type="term" value="P:protein ubiquitination"/>
    <property type="evidence" value="ECO:0007669"/>
    <property type="project" value="InterPro"/>
</dbReference>
<evidence type="ECO:0000256" key="5">
    <source>
        <dbReference type="ARBA" id="ARBA00022737"/>
    </source>
</evidence>
<sequence>MARTKAATRRPGLRSAAHSLNMRSPGALSPAIQRRNIISETDRVLRSRTIPTSSRVAKPARPINNQPQTATATTGLRRSTRRRRTGADPWAPRRKKPNPTKPKRVLSPIPTHYTCRICIEEQPADQFVRWIAPSRGHRAHHWQDPNEFPRQCMNHLSKPPRRKNGPHPVCNTCIGAAMAARMDTRGARAVSTGCLEPGCTTYWSFENIIKYFPEAALDKYNAEMFKVYMQDNTTFTCVNPTCAVVSLVDHFAAGFPHVSCGHCSTRMCATCNIPFHVGYTCAEYAARHINEAMTNTEKETLELMQTKDGKRCPNCFLVIEKDGGCDSMWCAGCKTYFNWATAASAIPGKGGPPVVAMHNHFGVTYQIPQVCEMEAMEAAEKAKNEARDSGVGLRSTPPVWGGSTAVAVAAA</sequence>
<dbReference type="GO" id="GO:0061630">
    <property type="term" value="F:ubiquitin protein ligase activity"/>
    <property type="evidence" value="ECO:0007669"/>
    <property type="project" value="UniProtKB-EC"/>
</dbReference>
<dbReference type="OrthoDB" id="1431934at2759"/>
<evidence type="ECO:0000256" key="3">
    <source>
        <dbReference type="ARBA" id="ARBA00022679"/>
    </source>
</evidence>
<accession>A0A6A5W3P5</accession>
<dbReference type="InterPro" id="IPR044066">
    <property type="entry name" value="TRIAD_supradom"/>
</dbReference>
<keyword evidence="12" id="KW-1185">Reference proteome</keyword>
<protein>
    <recommendedName>
        <fullName evidence="2">RBR-type E3 ubiquitin transferase</fullName>
        <ecNumber evidence="2">2.3.2.31</ecNumber>
    </recommendedName>
</protein>
<dbReference type="EMBL" id="ML977634">
    <property type="protein sequence ID" value="KAF1995708.1"/>
    <property type="molecule type" value="Genomic_DNA"/>
</dbReference>
<proteinExistence type="predicted"/>
<evidence type="ECO:0000256" key="8">
    <source>
        <dbReference type="ARBA" id="ARBA00022833"/>
    </source>
</evidence>
<evidence type="ECO:0000313" key="11">
    <source>
        <dbReference type="EMBL" id="KAF1995708.1"/>
    </source>
</evidence>
<dbReference type="InterPro" id="IPR031127">
    <property type="entry name" value="E3_UB_ligase_RBR"/>
</dbReference>
<feature type="compositionally biased region" description="Basic residues" evidence="9">
    <location>
        <begin position="92"/>
        <end position="104"/>
    </location>
</feature>
<organism evidence="11 12">
    <name type="scientific">Amniculicola lignicola CBS 123094</name>
    <dbReference type="NCBI Taxonomy" id="1392246"/>
    <lineage>
        <taxon>Eukaryota</taxon>
        <taxon>Fungi</taxon>
        <taxon>Dikarya</taxon>
        <taxon>Ascomycota</taxon>
        <taxon>Pezizomycotina</taxon>
        <taxon>Dothideomycetes</taxon>
        <taxon>Pleosporomycetidae</taxon>
        <taxon>Pleosporales</taxon>
        <taxon>Amniculicolaceae</taxon>
        <taxon>Amniculicola</taxon>
    </lineage>
</organism>
<evidence type="ECO:0000259" key="10">
    <source>
        <dbReference type="PROSITE" id="PS51873"/>
    </source>
</evidence>
<evidence type="ECO:0000256" key="1">
    <source>
        <dbReference type="ARBA" id="ARBA00001798"/>
    </source>
</evidence>
<evidence type="ECO:0000256" key="4">
    <source>
        <dbReference type="ARBA" id="ARBA00022723"/>
    </source>
</evidence>
<evidence type="ECO:0000256" key="9">
    <source>
        <dbReference type="SAM" id="MobiDB-lite"/>
    </source>
</evidence>
<reference evidence="11" key="1">
    <citation type="journal article" date="2020" name="Stud. Mycol.">
        <title>101 Dothideomycetes genomes: a test case for predicting lifestyles and emergence of pathogens.</title>
        <authorList>
            <person name="Haridas S."/>
            <person name="Albert R."/>
            <person name="Binder M."/>
            <person name="Bloem J."/>
            <person name="Labutti K."/>
            <person name="Salamov A."/>
            <person name="Andreopoulos B."/>
            <person name="Baker S."/>
            <person name="Barry K."/>
            <person name="Bills G."/>
            <person name="Bluhm B."/>
            <person name="Cannon C."/>
            <person name="Castanera R."/>
            <person name="Culley D."/>
            <person name="Daum C."/>
            <person name="Ezra D."/>
            <person name="Gonzalez J."/>
            <person name="Henrissat B."/>
            <person name="Kuo A."/>
            <person name="Liang C."/>
            <person name="Lipzen A."/>
            <person name="Lutzoni F."/>
            <person name="Magnuson J."/>
            <person name="Mondo S."/>
            <person name="Nolan M."/>
            <person name="Ohm R."/>
            <person name="Pangilinan J."/>
            <person name="Park H.-J."/>
            <person name="Ramirez L."/>
            <person name="Alfaro M."/>
            <person name="Sun H."/>
            <person name="Tritt A."/>
            <person name="Yoshinaga Y."/>
            <person name="Zwiers L.-H."/>
            <person name="Turgeon B."/>
            <person name="Goodwin S."/>
            <person name="Spatafora J."/>
            <person name="Crous P."/>
            <person name="Grigoriev I."/>
        </authorList>
    </citation>
    <scope>NUCLEOTIDE SEQUENCE</scope>
    <source>
        <strain evidence="11">CBS 123094</strain>
    </source>
</reference>
<gene>
    <name evidence="11" type="ORF">P154DRAFT_526121</name>
</gene>